<gene>
    <name evidence="1" type="ORF">C8E89_14028</name>
</gene>
<dbReference type="SUPFAM" id="SSF51905">
    <property type="entry name" value="FAD/NAD(P)-binding domain"/>
    <property type="match status" value="1"/>
</dbReference>
<comment type="caution">
    <text evidence="1">The sequence shown here is derived from an EMBL/GenBank/DDBJ whole genome shotgun (WGS) entry which is preliminary data.</text>
</comment>
<dbReference type="InterPro" id="IPR051209">
    <property type="entry name" value="FAD-bind_Monooxygenase_sf"/>
</dbReference>
<evidence type="ECO:0000313" key="2">
    <source>
        <dbReference type="Proteomes" id="UP000247781"/>
    </source>
</evidence>
<accession>A0A318H6U7</accession>
<proteinExistence type="predicted"/>
<organism evidence="1 2">
    <name type="scientific">Mycolicibacterium moriokaense</name>
    <dbReference type="NCBI Taxonomy" id="39691"/>
    <lineage>
        <taxon>Bacteria</taxon>
        <taxon>Bacillati</taxon>
        <taxon>Actinomycetota</taxon>
        <taxon>Actinomycetes</taxon>
        <taxon>Mycobacteriales</taxon>
        <taxon>Mycobacteriaceae</taxon>
        <taxon>Mycolicibacterium</taxon>
    </lineage>
</organism>
<evidence type="ECO:0000313" key="1">
    <source>
        <dbReference type="EMBL" id="PXW99605.1"/>
    </source>
</evidence>
<evidence type="ECO:0008006" key="3">
    <source>
        <dbReference type="Google" id="ProtNLM"/>
    </source>
</evidence>
<sequence>PKNTKPPITLTARRPSRRRLNNEAGIKPGTVHTERISEVRSKHIVASDGTSRETDVIIVATGFHVTDSPMFEIICGAGGRSLAQVFADRGMRAYKGTAVSGFPNLFLLVGPNTGLGHTSMVYMIESQLNYVVDAVSTMKSRCLRTVEVRREVEDAYNGALQNKLADSVWMTGGCASWYLDPHGNNTTLWPDFTFRFRRQTKRFDLEAYTATFGPRHPHHAYFR</sequence>
<feature type="non-terminal residue" evidence="1">
    <location>
        <position position="1"/>
    </location>
</feature>
<dbReference type="EMBL" id="QJJU01000040">
    <property type="protein sequence ID" value="PXW99605.1"/>
    <property type="molecule type" value="Genomic_DNA"/>
</dbReference>
<dbReference type="AlphaFoldDB" id="A0A318H6U7"/>
<dbReference type="PANTHER" id="PTHR42877">
    <property type="entry name" value="L-ORNITHINE N(5)-MONOOXYGENASE-RELATED"/>
    <property type="match status" value="1"/>
</dbReference>
<protein>
    <recommendedName>
        <fullName evidence="3">4-hydroxyacetophenone monooxygenase</fullName>
    </recommendedName>
</protein>
<reference evidence="2" key="1">
    <citation type="submission" date="2018-05" db="EMBL/GenBank/DDBJ databases">
        <authorList>
            <person name="Deangelis K."/>
            <person name="Huntemann M."/>
            <person name="Clum A."/>
            <person name="Pillay M."/>
            <person name="Palaniappan K."/>
            <person name="Varghese N."/>
            <person name="Mikhailova N."/>
            <person name="Stamatis D."/>
            <person name="Reddy T."/>
            <person name="Daum C."/>
            <person name="Shapiro N."/>
            <person name="Ivanova N."/>
            <person name="Kyrpides N."/>
            <person name="Woyke T."/>
        </authorList>
    </citation>
    <scope>NUCLEOTIDE SEQUENCE [LARGE SCALE GENOMIC DNA]</scope>
    <source>
        <strain evidence="2">GAS496</strain>
    </source>
</reference>
<dbReference type="Proteomes" id="UP000247781">
    <property type="component" value="Unassembled WGS sequence"/>
</dbReference>
<reference evidence="1 2" key="2">
    <citation type="submission" date="2018-06" db="EMBL/GenBank/DDBJ databases">
        <title>Sequencing of bacterial isolates from soil warming experiment in Harvard Forest, Massachusetts, USA.</title>
        <authorList>
            <person name="Deangelis K.PhD."/>
        </authorList>
    </citation>
    <scope>NUCLEOTIDE SEQUENCE [LARGE SCALE GENOMIC DNA]</scope>
    <source>
        <strain evidence="1 2">GAS496</strain>
    </source>
</reference>
<dbReference type="Gene3D" id="3.50.50.60">
    <property type="entry name" value="FAD/NAD(P)-binding domain"/>
    <property type="match status" value="1"/>
</dbReference>
<name>A0A318H6U7_9MYCO</name>
<dbReference type="PANTHER" id="PTHR42877:SF4">
    <property type="entry name" value="FAD_NAD(P)-BINDING DOMAIN-CONTAINING PROTEIN-RELATED"/>
    <property type="match status" value="1"/>
</dbReference>
<keyword evidence="2" id="KW-1185">Reference proteome</keyword>
<dbReference type="InterPro" id="IPR036188">
    <property type="entry name" value="FAD/NAD-bd_sf"/>
</dbReference>